<dbReference type="EMBL" id="CP051627">
    <property type="protein sequence ID" value="UPT20317.1"/>
    <property type="molecule type" value="Genomic_DNA"/>
</dbReference>
<reference evidence="2 3" key="1">
    <citation type="submission" date="2020-04" db="EMBL/GenBank/DDBJ databases">
        <title>Thermobifida alba genome sequencing and assembly.</title>
        <authorList>
            <person name="Luzics S."/>
            <person name="Horvath B."/>
            <person name="Nagy I."/>
            <person name="Toth A."/>
            <person name="Nagy I."/>
            <person name="Kukolya J."/>
        </authorList>
    </citation>
    <scope>NUCLEOTIDE SEQUENCE [LARGE SCALE GENOMIC DNA]</scope>
    <source>
        <strain evidence="2 3">DSM 43795</strain>
    </source>
</reference>
<evidence type="ECO:0000313" key="3">
    <source>
        <dbReference type="Proteomes" id="UP000832041"/>
    </source>
</evidence>
<evidence type="ECO:0008006" key="4">
    <source>
        <dbReference type="Google" id="ProtNLM"/>
    </source>
</evidence>
<evidence type="ECO:0000313" key="2">
    <source>
        <dbReference type="EMBL" id="UPT20317.1"/>
    </source>
</evidence>
<keyword evidence="3" id="KW-1185">Reference proteome</keyword>
<dbReference type="RefSeq" id="WP_248592571.1">
    <property type="nucleotide sequence ID" value="NZ_BAABEB010000012.1"/>
</dbReference>
<proteinExistence type="predicted"/>
<feature type="transmembrane region" description="Helical" evidence="1">
    <location>
        <begin position="20"/>
        <end position="42"/>
    </location>
</feature>
<keyword evidence="1" id="KW-1133">Transmembrane helix</keyword>
<accession>A0ABY4KY06</accession>
<name>A0ABY4KY06_THEAE</name>
<organism evidence="2 3">
    <name type="scientific">Thermobifida alba</name>
    <name type="common">Thermomonospora alba</name>
    <dbReference type="NCBI Taxonomy" id="53522"/>
    <lineage>
        <taxon>Bacteria</taxon>
        <taxon>Bacillati</taxon>
        <taxon>Actinomycetota</taxon>
        <taxon>Actinomycetes</taxon>
        <taxon>Streptosporangiales</taxon>
        <taxon>Nocardiopsidaceae</taxon>
        <taxon>Thermobifida</taxon>
    </lineage>
</organism>
<dbReference type="Proteomes" id="UP000832041">
    <property type="component" value="Chromosome"/>
</dbReference>
<keyword evidence="1" id="KW-0812">Transmembrane</keyword>
<sequence>MAGTARLAARRSGEHTLSYVSGWAGSVAVVLGAVVVAAAGHNHRPTGPALTGRLAVGALVTVLLATVAWTCGQALSRPLPPLFDGVDHTTADADSPD</sequence>
<keyword evidence="1" id="KW-0472">Membrane</keyword>
<feature type="transmembrane region" description="Helical" evidence="1">
    <location>
        <begin position="54"/>
        <end position="75"/>
    </location>
</feature>
<gene>
    <name evidence="2" type="ORF">FOF52_04510</name>
</gene>
<evidence type="ECO:0000256" key="1">
    <source>
        <dbReference type="SAM" id="Phobius"/>
    </source>
</evidence>
<protein>
    <recommendedName>
        <fullName evidence="4">Integral membrane protein</fullName>
    </recommendedName>
</protein>